<dbReference type="InterPro" id="IPR050834">
    <property type="entry name" value="Glycosyltransf_2"/>
</dbReference>
<organism evidence="4 5">
    <name type="scientific">Melghirimyces profundicolus</name>
    <dbReference type="NCBI Taxonomy" id="1242148"/>
    <lineage>
        <taxon>Bacteria</taxon>
        <taxon>Bacillati</taxon>
        <taxon>Bacillota</taxon>
        <taxon>Bacilli</taxon>
        <taxon>Bacillales</taxon>
        <taxon>Thermoactinomycetaceae</taxon>
        <taxon>Melghirimyces</taxon>
    </lineage>
</organism>
<dbReference type="SUPFAM" id="SSF53448">
    <property type="entry name" value="Nucleotide-diphospho-sugar transferases"/>
    <property type="match status" value="1"/>
</dbReference>
<protein>
    <submittedName>
        <fullName evidence="4">Glycosyl transferase family 2</fullName>
    </submittedName>
</protein>
<sequence>MKVTICVATYKRPEGLKRLLEGLNQLEFMKSKKPSIEIVVVDNDSRESARSICEEIDHVLRWPLKYDIEIKRGISYVRNKAMKMAGEVDFIAFIDDDEVPDPRWLDELLFVQMKYHADVVTGPVIPSYIESVPSWVIKGKFYERPRYPTGYRMDCAGTGNVLIRYSLIQKMDMTFDERYAITGGSDTHFFIRLHRAGCKIIWSDEAIVDEWVPKSRVNVKWILQRAYRTGNTYSLVLSDLDDSFHIRFKQIMKASAFLLLGFIFLPLSVFGGRHILIKVLRTIFHGFGRLAGVIGIRYKEYRTTHNV</sequence>
<comment type="similarity">
    <text evidence="1">Belongs to the glycosyltransferase 2 family.</text>
</comment>
<gene>
    <name evidence="4" type="ORF">C8P63_12618</name>
</gene>
<reference evidence="4 5" key="1">
    <citation type="submission" date="2018-04" db="EMBL/GenBank/DDBJ databases">
        <title>Genomic Encyclopedia of Archaeal and Bacterial Type Strains, Phase II (KMG-II): from individual species to whole genera.</title>
        <authorList>
            <person name="Goeker M."/>
        </authorList>
    </citation>
    <scope>NUCLEOTIDE SEQUENCE [LARGE SCALE GENOMIC DNA]</scope>
    <source>
        <strain evidence="4 5">DSM 45787</strain>
    </source>
</reference>
<dbReference type="GO" id="GO:0016740">
    <property type="term" value="F:transferase activity"/>
    <property type="evidence" value="ECO:0007669"/>
    <property type="project" value="UniProtKB-KW"/>
</dbReference>
<dbReference type="CDD" id="cd00761">
    <property type="entry name" value="Glyco_tranf_GTA_type"/>
    <property type="match status" value="1"/>
</dbReference>
<keyword evidence="4" id="KW-0808">Transferase</keyword>
<keyword evidence="2" id="KW-0472">Membrane</keyword>
<dbReference type="PANTHER" id="PTHR43685:SF11">
    <property type="entry name" value="GLYCOSYLTRANSFERASE TAGX-RELATED"/>
    <property type="match status" value="1"/>
</dbReference>
<proteinExistence type="inferred from homology"/>
<feature type="transmembrane region" description="Helical" evidence="2">
    <location>
        <begin position="256"/>
        <end position="276"/>
    </location>
</feature>
<keyword evidence="2" id="KW-0812">Transmembrane</keyword>
<name>A0A2T6BCH3_9BACL</name>
<dbReference type="InterPro" id="IPR001173">
    <property type="entry name" value="Glyco_trans_2-like"/>
</dbReference>
<dbReference type="Proteomes" id="UP000244240">
    <property type="component" value="Unassembled WGS sequence"/>
</dbReference>
<evidence type="ECO:0000259" key="3">
    <source>
        <dbReference type="Pfam" id="PF00535"/>
    </source>
</evidence>
<dbReference type="Pfam" id="PF00535">
    <property type="entry name" value="Glycos_transf_2"/>
    <property type="match status" value="1"/>
</dbReference>
<evidence type="ECO:0000313" key="4">
    <source>
        <dbReference type="EMBL" id="PTX53732.1"/>
    </source>
</evidence>
<evidence type="ECO:0000256" key="2">
    <source>
        <dbReference type="SAM" id="Phobius"/>
    </source>
</evidence>
<dbReference type="PANTHER" id="PTHR43685">
    <property type="entry name" value="GLYCOSYLTRANSFERASE"/>
    <property type="match status" value="1"/>
</dbReference>
<keyword evidence="5" id="KW-1185">Reference proteome</keyword>
<dbReference type="AlphaFoldDB" id="A0A2T6BCH3"/>
<comment type="caution">
    <text evidence="4">The sequence shown here is derived from an EMBL/GenBank/DDBJ whole genome shotgun (WGS) entry which is preliminary data.</text>
</comment>
<feature type="domain" description="Glycosyltransferase 2-like" evidence="3">
    <location>
        <begin position="4"/>
        <end position="159"/>
    </location>
</feature>
<dbReference type="EMBL" id="QBKR01000026">
    <property type="protein sequence ID" value="PTX53732.1"/>
    <property type="molecule type" value="Genomic_DNA"/>
</dbReference>
<keyword evidence="2" id="KW-1133">Transmembrane helix</keyword>
<dbReference type="OrthoDB" id="153025at2"/>
<evidence type="ECO:0000256" key="1">
    <source>
        <dbReference type="ARBA" id="ARBA00006739"/>
    </source>
</evidence>
<evidence type="ECO:0000313" key="5">
    <source>
        <dbReference type="Proteomes" id="UP000244240"/>
    </source>
</evidence>
<dbReference type="Gene3D" id="3.90.550.10">
    <property type="entry name" value="Spore Coat Polysaccharide Biosynthesis Protein SpsA, Chain A"/>
    <property type="match status" value="1"/>
</dbReference>
<dbReference type="InterPro" id="IPR029044">
    <property type="entry name" value="Nucleotide-diphossugar_trans"/>
</dbReference>
<dbReference type="RefSeq" id="WP_108025577.1">
    <property type="nucleotide sequence ID" value="NZ_QBKR01000026.1"/>
</dbReference>
<accession>A0A2T6BCH3</accession>